<dbReference type="PROSITE" id="PS01295">
    <property type="entry name" value="ISPD"/>
    <property type="match status" value="1"/>
</dbReference>
<dbReference type="InterPro" id="IPR018294">
    <property type="entry name" value="ISPD_synthase_CS"/>
</dbReference>
<dbReference type="Gene3D" id="3.90.550.10">
    <property type="entry name" value="Spore Coat Polysaccharide Biosynthesis Protein SpsA, Chain A"/>
    <property type="match status" value="1"/>
</dbReference>
<dbReference type="InterPro" id="IPR029044">
    <property type="entry name" value="Nucleotide-diphossugar_trans"/>
</dbReference>
<dbReference type="InterPro" id="IPR034683">
    <property type="entry name" value="IspD/TarI"/>
</dbReference>
<evidence type="ECO:0000313" key="8">
    <source>
        <dbReference type="EMBL" id="TFZ83751.1"/>
    </source>
</evidence>
<comment type="function">
    <text evidence="7">Catalyzes the formation of 4-diphosphocytidyl-2-C-methyl-D-erythritol from CTP and 2-C-methyl-D-erythritol 4-phosphate (MEP).</text>
</comment>
<evidence type="ECO:0000256" key="4">
    <source>
        <dbReference type="ARBA" id="ARBA00022679"/>
    </source>
</evidence>
<dbReference type="AlphaFoldDB" id="A0A4Z0FBW5"/>
<comment type="similarity">
    <text evidence="3 7">Belongs to the IspD/TarI cytidylyltransferase family. IspD subfamily.</text>
</comment>
<dbReference type="RefSeq" id="WP_135280678.1">
    <property type="nucleotide sequence ID" value="NZ_SRIO01000002.1"/>
</dbReference>
<dbReference type="CDD" id="cd02516">
    <property type="entry name" value="CDP-ME_synthetase"/>
    <property type="match status" value="1"/>
</dbReference>
<dbReference type="InterPro" id="IPR001228">
    <property type="entry name" value="IspD"/>
</dbReference>
<sequence length="251" mass="27315">MISARPAVDPTDVWAIVPAAGLGSRMGIDRPKQYIQLLNKPILGWVLQALLAEPRIRGIALVVSAQDEQVDSLPELAHPAIERVIGGSERQDSVLCGLDALAKRAQSNDWVLVHDAARPCLHPEDLSRLIECTHNPAFSGGILATPVADTLKRADSRRQVVQTVSRSGLWRALTPQIFRLDHLRAALTSAARERVPVTDEAQAMERAGHAVRLVPGRADNLKITYPEDLALAEAVLSVRHDPHAGDPAERK</sequence>
<dbReference type="OrthoDB" id="9806837at2"/>
<feature type="site" description="Positions MEP for the nucleophilic attack" evidence="7">
    <location>
        <position position="166"/>
    </location>
</feature>
<dbReference type="EMBL" id="SRIO01000002">
    <property type="protein sequence ID" value="TFZ83751.1"/>
    <property type="molecule type" value="Genomic_DNA"/>
</dbReference>
<evidence type="ECO:0000256" key="3">
    <source>
        <dbReference type="ARBA" id="ARBA00009789"/>
    </source>
</evidence>
<evidence type="ECO:0000256" key="5">
    <source>
        <dbReference type="ARBA" id="ARBA00022695"/>
    </source>
</evidence>
<dbReference type="FunFam" id="3.90.550.10:FF:000003">
    <property type="entry name" value="2-C-methyl-D-erythritol 4-phosphate cytidylyltransferase"/>
    <property type="match status" value="1"/>
</dbReference>
<comment type="catalytic activity">
    <reaction evidence="1 7">
        <text>2-C-methyl-D-erythritol 4-phosphate + CTP + H(+) = 4-CDP-2-C-methyl-D-erythritol + diphosphate</text>
        <dbReference type="Rhea" id="RHEA:13429"/>
        <dbReference type="ChEBI" id="CHEBI:15378"/>
        <dbReference type="ChEBI" id="CHEBI:33019"/>
        <dbReference type="ChEBI" id="CHEBI:37563"/>
        <dbReference type="ChEBI" id="CHEBI:57823"/>
        <dbReference type="ChEBI" id="CHEBI:58262"/>
        <dbReference type="EC" id="2.7.7.60"/>
    </reaction>
</comment>
<dbReference type="HAMAP" id="MF_00108">
    <property type="entry name" value="IspD"/>
    <property type="match status" value="1"/>
</dbReference>
<accession>A0A4Z0FBW5</accession>
<dbReference type="GO" id="GO:0019288">
    <property type="term" value="P:isopentenyl diphosphate biosynthetic process, methylerythritol 4-phosphate pathway"/>
    <property type="evidence" value="ECO:0007669"/>
    <property type="project" value="UniProtKB-UniRule"/>
</dbReference>
<evidence type="ECO:0000256" key="1">
    <source>
        <dbReference type="ARBA" id="ARBA00001282"/>
    </source>
</evidence>
<comment type="pathway">
    <text evidence="2 7">Isoprenoid biosynthesis; isopentenyl diphosphate biosynthesis via DXP pathway; isopentenyl diphosphate from 1-deoxy-D-xylulose 5-phosphate: step 2/6.</text>
</comment>
<dbReference type="PANTHER" id="PTHR32125">
    <property type="entry name" value="2-C-METHYL-D-ERYTHRITOL 4-PHOSPHATE CYTIDYLYLTRANSFERASE, CHLOROPLASTIC"/>
    <property type="match status" value="1"/>
</dbReference>
<reference evidence="8 9" key="1">
    <citation type="journal article" date="2019" name="ISME J.">
        <title>Candidatus Macondimonas diazotrophica, a novel gammaproteobacterial genus dominating crude-oil-contaminated coastal sediments.</title>
        <authorList>
            <person name="Karthikeyan S."/>
            <person name="Konstantinidis K."/>
        </authorList>
    </citation>
    <scope>NUCLEOTIDE SEQUENCE [LARGE SCALE GENOMIC DNA]</scope>
    <source>
        <strain evidence="8 9">KTK01</strain>
    </source>
</reference>
<dbReference type="InterPro" id="IPR050088">
    <property type="entry name" value="IspD/TarI_cytidylyltransf_bact"/>
</dbReference>
<dbReference type="Proteomes" id="UP000297890">
    <property type="component" value="Unassembled WGS sequence"/>
</dbReference>
<dbReference type="PANTHER" id="PTHR32125:SF4">
    <property type="entry name" value="2-C-METHYL-D-ERYTHRITOL 4-PHOSPHATE CYTIDYLYLTRANSFERASE, CHLOROPLASTIC"/>
    <property type="match status" value="1"/>
</dbReference>
<evidence type="ECO:0000256" key="7">
    <source>
        <dbReference type="HAMAP-Rule" id="MF_00108"/>
    </source>
</evidence>
<comment type="caution">
    <text evidence="8">The sequence shown here is derived from an EMBL/GenBank/DDBJ whole genome shotgun (WGS) entry which is preliminary data.</text>
</comment>
<dbReference type="UniPathway" id="UPA00056">
    <property type="reaction ID" value="UER00093"/>
</dbReference>
<gene>
    <name evidence="7 8" type="primary">ispD</name>
    <name evidence="8" type="ORF">E4680_01855</name>
</gene>
<protein>
    <recommendedName>
        <fullName evidence="7">2-C-methyl-D-erythritol 4-phosphate cytidylyltransferase</fullName>
        <ecNumber evidence="7">2.7.7.60</ecNumber>
    </recommendedName>
    <alternativeName>
        <fullName evidence="7">4-diphosphocytidyl-2C-methyl-D-erythritol synthase</fullName>
    </alternativeName>
    <alternativeName>
        <fullName evidence="7">MEP cytidylyltransferase</fullName>
        <shortName evidence="7">MCT</shortName>
    </alternativeName>
</protein>
<feature type="site" description="Transition state stabilizer" evidence="7">
    <location>
        <position position="25"/>
    </location>
</feature>
<feature type="site" description="Transition state stabilizer" evidence="7">
    <location>
        <position position="32"/>
    </location>
</feature>
<dbReference type="NCBIfam" id="TIGR00453">
    <property type="entry name" value="ispD"/>
    <property type="match status" value="1"/>
</dbReference>
<organism evidence="8 9">
    <name type="scientific">Candidatus Macondimonas diazotrophica</name>
    <dbReference type="NCBI Taxonomy" id="2305248"/>
    <lineage>
        <taxon>Bacteria</taxon>
        <taxon>Pseudomonadati</taxon>
        <taxon>Pseudomonadota</taxon>
        <taxon>Gammaproteobacteria</taxon>
        <taxon>Chromatiales</taxon>
        <taxon>Ectothiorhodospiraceae</taxon>
        <taxon>Candidatus Macondimonas</taxon>
    </lineage>
</organism>
<dbReference type="EC" id="2.7.7.60" evidence="7"/>
<evidence type="ECO:0000256" key="6">
    <source>
        <dbReference type="ARBA" id="ARBA00023229"/>
    </source>
</evidence>
<keyword evidence="9" id="KW-1185">Reference proteome</keyword>
<proteinExistence type="inferred from homology"/>
<evidence type="ECO:0000313" key="9">
    <source>
        <dbReference type="Proteomes" id="UP000297890"/>
    </source>
</evidence>
<keyword evidence="6 7" id="KW-0414">Isoprene biosynthesis</keyword>
<dbReference type="Pfam" id="PF01128">
    <property type="entry name" value="IspD"/>
    <property type="match status" value="1"/>
</dbReference>
<dbReference type="GO" id="GO:0050518">
    <property type="term" value="F:2-C-methyl-D-erythritol 4-phosphate cytidylyltransferase activity"/>
    <property type="evidence" value="ECO:0007669"/>
    <property type="project" value="UniProtKB-UniRule"/>
</dbReference>
<keyword evidence="5 7" id="KW-0548">Nucleotidyltransferase</keyword>
<name>A0A4Z0FBW5_9GAMM</name>
<feature type="site" description="Positions MEP for the nucleophilic attack" evidence="7">
    <location>
        <position position="222"/>
    </location>
</feature>
<evidence type="ECO:0000256" key="2">
    <source>
        <dbReference type="ARBA" id="ARBA00004787"/>
    </source>
</evidence>
<dbReference type="SUPFAM" id="SSF53448">
    <property type="entry name" value="Nucleotide-diphospho-sugar transferases"/>
    <property type="match status" value="1"/>
</dbReference>
<keyword evidence="4 7" id="KW-0808">Transferase</keyword>